<dbReference type="CDD" id="cd06173">
    <property type="entry name" value="MFS_MefA_like"/>
    <property type="match status" value="1"/>
</dbReference>
<dbReference type="Gene3D" id="1.20.1250.20">
    <property type="entry name" value="MFS general substrate transporter like domains"/>
    <property type="match status" value="1"/>
</dbReference>
<dbReference type="InterPro" id="IPR010290">
    <property type="entry name" value="TM_effector"/>
</dbReference>
<feature type="transmembrane region" description="Helical" evidence="7">
    <location>
        <begin position="67"/>
        <end position="87"/>
    </location>
</feature>
<keyword evidence="5 7" id="KW-1133">Transmembrane helix</keyword>
<evidence type="ECO:0000313" key="9">
    <source>
        <dbReference type="EMBL" id="EZP84975.1"/>
    </source>
</evidence>
<keyword evidence="4 7" id="KW-0812">Transmembrane</keyword>
<evidence type="ECO:0000313" key="8">
    <source>
        <dbReference type="EMBL" id="AOR75963.1"/>
    </source>
</evidence>
<evidence type="ECO:0000256" key="7">
    <source>
        <dbReference type="SAM" id="Phobius"/>
    </source>
</evidence>
<dbReference type="eggNOG" id="COG0477">
    <property type="taxonomic scope" value="Bacteria"/>
</dbReference>
<protein>
    <submittedName>
        <fullName evidence="9">Arabinose efflux permease family protein</fullName>
    </submittedName>
    <submittedName>
        <fullName evidence="8">MFS transporter</fullName>
    </submittedName>
</protein>
<dbReference type="Proteomes" id="UP000094626">
    <property type="component" value="Chromosome"/>
</dbReference>
<reference evidence="8" key="2">
    <citation type="submission" date="2016-08" db="EMBL/GenBank/DDBJ databases">
        <authorList>
            <person name="Seilhamer J.J."/>
        </authorList>
    </citation>
    <scope>NUCLEOTIDE SEQUENCE [LARGE SCALE GENOMIC DNA]</scope>
    <source>
        <strain evidence="8">SA1</strain>
    </source>
</reference>
<evidence type="ECO:0000256" key="5">
    <source>
        <dbReference type="ARBA" id="ARBA00022989"/>
    </source>
</evidence>
<name>A0A031K6U9_9SPHN</name>
<dbReference type="Proteomes" id="UP000024329">
    <property type="component" value="Unassembled WGS sequence"/>
</dbReference>
<dbReference type="OrthoDB" id="7283966at2"/>
<dbReference type="RefSeq" id="WP_036523098.1">
    <property type="nucleotide sequence ID" value="NZ_CP017075.1"/>
</dbReference>
<reference evidence="9 10" key="1">
    <citation type="submission" date="2014-03" db="EMBL/GenBank/DDBJ databases">
        <title>Whole genome sequence of Novosphingobium resinovorum KF1.</title>
        <authorList>
            <person name="Gan H.M."/>
            <person name="Gan H.Y."/>
            <person name="Chew T.H."/>
            <person name="Savka M.A."/>
        </authorList>
    </citation>
    <scope>NUCLEOTIDE SEQUENCE [LARGE SCALE GENOMIC DNA]</scope>
    <source>
        <strain evidence="9 10">KF1</strain>
    </source>
</reference>
<dbReference type="SUPFAM" id="SSF103473">
    <property type="entry name" value="MFS general substrate transporter"/>
    <property type="match status" value="1"/>
</dbReference>
<dbReference type="PANTHER" id="PTHR23513:SF9">
    <property type="entry name" value="ENTEROBACTIN EXPORTER ENTS"/>
    <property type="match status" value="1"/>
</dbReference>
<keyword evidence="11" id="KW-1185">Reference proteome</keyword>
<feature type="transmembrane region" description="Helical" evidence="7">
    <location>
        <begin position="158"/>
        <end position="181"/>
    </location>
</feature>
<gene>
    <name evidence="8" type="ORF">BES08_03765</name>
    <name evidence="9" type="ORF">BV97_00740</name>
</gene>
<feature type="transmembrane region" description="Helical" evidence="7">
    <location>
        <begin position="25"/>
        <end position="47"/>
    </location>
</feature>
<keyword evidence="2" id="KW-0813">Transport</keyword>
<dbReference type="PATRIC" id="fig|158500.4.peg.759"/>
<dbReference type="STRING" id="158500.BES08_03765"/>
<feature type="transmembrane region" description="Helical" evidence="7">
    <location>
        <begin position="382"/>
        <end position="410"/>
    </location>
</feature>
<dbReference type="Pfam" id="PF05977">
    <property type="entry name" value="MFS_3"/>
    <property type="match status" value="1"/>
</dbReference>
<dbReference type="EMBL" id="CP017075">
    <property type="protein sequence ID" value="AOR75963.1"/>
    <property type="molecule type" value="Genomic_DNA"/>
</dbReference>
<keyword evidence="6 7" id="KW-0472">Membrane</keyword>
<dbReference type="KEGG" id="nre:BES08_03765"/>
<feature type="transmembrane region" description="Helical" evidence="7">
    <location>
        <begin position="99"/>
        <end position="118"/>
    </location>
</feature>
<dbReference type="PANTHER" id="PTHR23513">
    <property type="entry name" value="INTEGRAL MEMBRANE EFFLUX PROTEIN-RELATED"/>
    <property type="match status" value="1"/>
</dbReference>
<evidence type="ECO:0000313" key="11">
    <source>
        <dbReference type="Proteomes" id="UP000094626"/>
    </source>
</evidence>
<comment type="subcellular location">
    <subcellularLocation>
        <location evidence="1">Cell membrane</location>
        <topology evidence="1">Multi-pass membrane protein</topology>
    </subcellularLocation>
</comment>
<dbReference type="AlphaFoldDB" id="A0A031K6U9"/>
<dbReference type="InterPro" id="IPR036259">
    <property type="entry name" value="MFS_trans_sf"/>
</dbReference>
<proteinExistence type="predicted"/>
<reference evidence="11" key="3">
    <citation type="journal article" date="2017" name="J. Biotechnol.">
        <title>Complete genome sequence of Novosphingobium resinovorum SA1, a versatile xenobiotic-degrading bacterium capable of utilizing sulfanilic acid.</title>
        <authorList>
            <person name="Hegedus B."/>
            <person name="Kos P.B."/>
            <person name="Balint B."/>
            <person name="Maroti G."/>
            <person name="Gan H.M."/>
            <person name="Perei K."/>
            <person name="Rakhely G."/>
        </authorList>
    </citation>
    <scope>NUCLEOTIDE SEQUENCE [LARGE SCALE GENOMIC DNA]</scope>
    <source>
        <strain evidence="11">SA1</strain>
    </source>
</reference>
<evidence type="ECO:0000256" key="4">
    <source>
        <dbReference type="ARBA" id="ARBA00022692"/>
    </source>
</evidence>
<feature type="transmembrane region" description="Helical" evidence="7">
    <location>
        <begin position="124"/>
        <end position="146"/>
    </location>
</feature>
<evidence type="ECO:0000256" key="3">
    <source>
        <dbReference type="ARBA" id="ARBA00022475"/>
    </source>
</evidence>
<feature type="transmembrane region" description="Helical" evidence="7">
    <location>
        <begin position="274"/>
        <end position="293"/>
    </location>
</feature>
<organism evidence="9 10">
    <name type="scientific">Novosphingobium resinovorum</name>
    <dbReference type="NCBI Taxonomy" id="158500"/>
    <lineage>
        <taxon>Bacteria</taxon>
        <taxon>Pseudomonadati</taxon>
        <taxon>Pseudomonadota</taxon>
        <taxon>Alphaproteobacteria</taxon>
        <taxon>Sphingomonadales</taxon>
        <taxon>Sphingomonadaceae</taxon>
        <taxon>Novosphingobium</taxon>
    </lineage>
</organism>
<evidence type="ECO:0000256" key="6">
    <source>
        <dbReference type="ARBA" id="ARBA00023136"/>
    </source>
</evidence>
<feature type="transmembrane region" description="Helical" evidence="7">
    <location>
        <begin position="237"/>
        <end position="262"/>
    </location>
</feature>
<accession>A0A031K6U9</accession>
<sequence length="428" mass="45632">MSLPHPSPDGAPTSPLQIADYRKFWLARFFAVLATTGTVVIIGYQLYDVARTDYAMSITQASFQLGLLGFAQFLPVFLLTPVAGVVADRFDRRKVAGTAALLDMCVALGLGIITTLEIRSLPVLYAFAVMHGMVRVFISPAMSAIAPNIVPPKLIPRAIGFNSIAMQAGTIIGPAAYGFMFAAHHALPYWCSALFTLGASIAIQAIRHLPAIPRDPAKAHPIRQIVEGFRFVWSERFLFGCITLDLFAVLLGGATALMPVFARDLLHVGPEGLGQMRAATAAGAAVVAFWLSFRPLQSNVGVKMLAAVVAYGAATIGFGLSRHFLLSLACLACLGAADMISVFIRSSLVQLRTPDTVRGRVSAISGLAVSASNELGEFQSGFAAALLGATGAVVFGGSAAIVITLAWAWFFPELRRARTFEARWEQKS</sequence>
<evidence type="ECO:0000256" key="2">
    <source>
        <dbReference type="ARBA" id="ARBA00022448"/>
    </source>
</evidence>
<evidence type="ECO:0000256" key="1">
    <source>
        <dbReference type="ARBA" id="ARBA00004651"/>
    </source>
</evidence>
<evidence type="ECO:0000313" key="10">
    <source>
        <dbReference type="Proteomes" id="UP000024329"/>
    </source>
</evidence>
<keyword evidence="3" id="KW-1003">Cell membrane</keyword>
<dbReference type="GO" id="GO:0005886">
    <property type="term" value="C:plasma membrane"/>
    <property type="evidence" value="ECO:0007669"/>
    <property type="project" value="UniProtKB-SubCell"/>
</dbReference>
<dbReference type="EMBL" id="JFYZ01000001">
    <property type="protein sequence ID" value="EZP84975.1"/>
    <property type="molecule type" value="Genomic_DNA"/>
</dbReference>
<feature type="transmembrane region" description="Helical" evidence="7">
    <location>
        <begin position="300"/>
        <end position="318"/>
    </location>
</feature>